<dbReference type="GeneID" id="19210045"/>
<dbReference type="OrthoDB" id="3021178at2759"/>
<comment type="caution">
    <text evidence="3">The sequence shown here is derived from an EMBL/GenBank/DDBJ whole genome shotgun (WGS) entry which is preliminary data.</text>
</comment>
<proteinExistence type="predicted"/>
<evidence type="ECO:0000256" key="1">
    <source>
        <dbReference type="SAM" id="MobiDB-lite"/>
    </source>
</evidence>
<feature type="compositionally biased region" description="Basic residues" evidence="1">
    <location>
        <begin position="76"/>
        <end position="86"/>
    </location>
</feature>
<evidence type="ECO:0000259" key="2">
    <source>
        <dbReference type="Pfam" id="PF20236"/>
    </source>
</evidence>
<dbReference type="AlphaFoldDB" id="A0A5M3N2X6"/>
<keyword evidence="4" id="KW-1185">Reference proteome</keyword>
<feature type="domain" description="DUF6593" evidence="2">
    <location>
        <begin position="281"/>
        <end position="398"/>
    </location>
</feature>
<feature type="region of interest" description="Disordered" evidence="1">
    <location>
        <begin position="112"/>
        <end position="294"/>
    </location>
</feature>
<dbReference type="Pfam" id="PF20236">
    <property type="entry name" value="DUF6593"/>
    <property type="match status" value="1"/>
</dbReference>
<name>A0A5M3N2X6_CONPW</name>
<gene>
    <name evidence="3" type="ORF">CONPUDRAFT_80194</name>
</gene>
<dbReference type="EMBL" id="JH711574">
    <property type="protein sequence ID" value="EIW85739.1"/>
    <property type="molecule type" value="Genomic_DNA"/>
</dbReference>
<accession>A0A5M3N2X6</accession>
<reference evidence="4" key="1">
    <citation type="journal article" date="2012" name="Science">
        <title>The Paleozoic origin of enzymatic lignin decomposition reconstructed from 31 fungal genomes.</title>
        <authorList>
            <person name="Floudas D."/>
            <person name="Binder M."/>
            <person name="Riley R."/>
            <person name="Barry K."/>
            <person name="Blanchette R.A."/>
            <person name="Henrissat B."/>
            <person name="Martinez A.T."/>
            <person name="Otillar R."/>
            <person name="Spatafora J.W."/>
            <person name="Yadav J.S."/>
            <person name="Aerts A."/>
            <person name="Benoit I."/>
            <person name="Boyd A."/>
            <person name="Carlson A."/>
            <person name="Copeland A."/>
            <person name="Coutinho P.M."/>
            <person name="de Vries R.P."/>
            <person name="Ferreira P."/>
            <person name="Findley K."/>
            <person name="Foster B."/>
            <person name="Gaskell J."/>
            <person name="Glotzer D."/>
            <person name="Gorecki P."/>
            <person name="Heitman J."/>
            <person name="Hesse C."/>
            <person name="Hori C."/>
            <person name="Igarashi K."/>
            <person name="Jurgens J.A."/>
            <person name="Kallen N."/>
            <person name="Kersten P."/>
            <person name="Kohler A."/>
            <person name="Kuees U."/>
            <person name="Kumar T.K.A."/>
            <person name="Kuo A."/>
            <person name="LaButti K."/>
            <person name="Larrondo L.F."/>
            <person name="Lindquist E."/>
            <person name="Ling A."/>
            <person name="Lombard V."/>
            <person name="Lucas S."/>
            <person name="Lundell T."/>
            <person name="Martin R."/>
            <person name="McLaughlin D.J."/>
            <person name="Morgenstern I."/>
            <person name="Morin E."/>
            <person name="Murat C."/>
            <person name="Nagy L.G."/>
            <person name="Nolan M."/>
            <person name="Ohm R.A."/>
            <person name="Patyshakuliyeva A."/>
            <person name="Rokas A."/>
            <person name="Ruiz-Duenas F.J."/>
            <person name="Sabat G."/>
            <person name="Salamov A."/>
            <person name="Samejima M."/>
            <person name="Schmutz J."/>
            <person name="Slot J.C."/>
            <person name="St John F."/>
            <person name="Stenlid J."/>
            <person name="Sun H."/>
            <person name="Sun S."/>
            <person name="Syed K."/>
            <person name="Tsang A."/>
            <person name="Wiebenga A."/>
            <person name="Young D."/>
            <person name="Pisabarro A."/>
            <person name="Eastwood D.C."/>
            <person name="Martin F."/>
            <person name="Cullen D."/>
            <person name="Grigoriev I.V."/>
            <person name="Hibbett D.S."/>
        </authorList>
    </citation>
    <scope>NUCLEOTIDE SEQUENCE [LARGE SCALE GENOMIC DNA]</scope>
    <source>
        <strain evidence="4">RWD-64-598 SS2</strain>
    </source>
</reference>
<sequence>MNYTLSSDDPFNTTLSAHGRPVYSFQTYAPPTVPRLTTLVLALDPSSSTGHTVPPRSSTLPPPPPSSMSMMSSGSRRSHGPPHAHGHVPAPSLYSTAPSALSELASVAPSTFSLPSLIPGSRSRRERERDADRATRDRDRAQANGQVQPYAYENHSRAPSAREIARDEKRRVHAPPPAAAQEPFVPPRAPFPPDVKRRPGQPDPYPQGQQQSQPQEQQQQQQEDVRGHGHGHPPPPRHAFSSDNLHSPSAGGRHDRPDPNRRRTMVDDREGGSVHSSRPGSRIREGDRRSGKAAEVARVAWLAPGRVLVLVGERAVGVHKRLWGSSRTFTAANGVSYKWSFTDDGATLTTNDGKRAQAATYTSVRGNGVGARLQLTPHGTSIRDDIFATLVCVLGERRGADKMDDVR</sequence>
<dbReference type="Proteomes" id="UP000053558">
    <property type="component" value="Unassembled WGS sequence"/>
</dbReference>
<dbReference type="InterPro" id="IPR046528">
    <property type="entry name" value="DUF6593"/>
</dbReference>
<feature type="region of interest" description="Disordered" evidence="1">
    <location>
        <begin position="45"/>
        <end position="91"/>
    </location>
</feature>
<feature type="compositionally biased region" description="Basic and acidic residues" evidence="1">
    <location>
        <begin position="252"/>
        <end position="272"/>
    </location>
</feature>
<feature type="compositionally biased region" description="Pro residues" evidence="1">
    <location>
        <begin position="174"/>
        <end position="193"/>
    </location>
</feature>
<feature type="compositionally biased region" description="Basic and acidic residues" evidence="1">
    <location>
        <begin position="123"/>
        <end position="141"/>
    </location>
</feature>
<evidence type="ECO:0000313" key="3">
    <source>
        <dbReference type="EMBL" id="EIW85739.1"/>
    </source>
</evidence>
<organism evidence="3 4">
    <name type="scientific">Coniophora puteana (strain RWD-64-598)</name>
    <name type="common">Brown rot fungus</name>
    <dbReference type="NCBI Taxonomy" id="741705"/>
    <lineage>
        <taxon>Eukaryota</taxon>
        <taxon>Fungi</taxon>
        <taxon>Dikarya</taxon>
        <taxon>Basidiomycota</taxon>
        <taxon>Agaricomycotina</taxon>
        <taxon>Agaricomycetes</taxon>
        <taxon>Agaricomycetidae</taxon>
        <taxon>Boletales</taxon>
        <taxon>Coniophorineae</taxon>
        <taxon>Coniophoraceae</taxon>
        <taxon>Coniophora</taxon>
    </lineage>
</organism>
<dbReference type="KEGG" id="cput:CONPUDRAFT_80194"/>
<feature type="compositionally biased region" description="Basic and acidic residues" evidence="1">
    <location>
        <begin position="282"/>
        <end position="292"/>
    </location>
</feature>
<dbReference type="RefSeq" id="XP_007764340.1">
    <property type="nucleotide sequence ID" value="XM_007766150.1"/>
</dbReference>
<feature type="compositionally biased region" description="Low complexity" evidence="1">
    <location>
        <begin position="206"/>
        <end position="222"/>
    </location>
</feature>
<protein>
    <recommendedName>
        <fullName evidence="2">DUF6593 domain-containing protein</fullName>
    </recommendedName>
</protein>
<evidence type="ECO:0000313" key="4">
    <source>
        <dbReference type="Proteomes" id="UP000053558"/>
    </source>
</evidence>